<evidence type="ECO:0000259" key="5">
    <source>
        <dbReference type="Pfam" id="PF14432"/>
    </source>
</evidence>
<protein>
    <recommendedName>
        <fullName evidence="5">DYW domain-containing protein</fullName>
    </recommendedName>
</protein>
<feature type="repeat" description="PPR" evidence="4">
    <location>
        <begin position="452"/>
        <end position="486"/>
    </location>
</feature>
<dbReference type="Gene3D" id="1.25.40.10">
    <property type="entry name" value="Tetratricopeptide repeat domain"/>
    <property type="match status" value="4"/>
</dbReference>
<evidence type="ECO:0000313" key="6">
    <source>
        <dbReference type="EMBL" id="CAL1390942.1"/>
    </source>
</evidence>
<dbReference type="GO" id="GO:0008270">
    <property type="term" value="F:zinc ion binding"/>
    <property type="evidence" value="ECO:0007669"/>
    <property type="project" value="InterPro"/>
</dbReference>
<gene>
    <name evidence="6" type="ORF">LTRI10_LOCUS31694</name>
</gene>
<dbReference type="InterPro" id="IPR046960">
    <property type="entry name" value="PPR_At4g14850-like_plant"/>
</dbReference>
<accession>A0AAV2EZ13</accession>
<dbReference type="FunFam" id="1.25.40.10:FF:000031">
    <property type="entry name" value="Pentatricopeptide repeat-containing protein mitochondrial"/>
    <property type="match status" value="1"/>
</dbReference>
<name>A0AAV2EZ13_9ROSI</name>
<dbReference type="FunFam" id="1.25.40.10:FF:000280">
    <property type="entry name" value="Pentatricopeptide repeat-containing protein"/>
    <property type="match status" value="1"/>
</dbReference>
<keyword evidence="2" id="KW-0677">Repeat</keyword>
<reference evidence="6 7" key="1">
    <citation type="submission" date="2024-04" db="EMBL/GenBank/DDBJ databases">
        <authorList>
            <person name="Fracassetti M."/>
        </authorList>
    </citation>
    <scope>NUCLEOTIDE SEQUENCE [LARGE SCALE GENOMIC DNA]</scope>
</reference>
<dbReference type="FunFam" id="1.25.40.10:FF:000073">
    <property type="entry name" value="Pentatricopeptide repeat-containing protein chloroplastic"/>
    <property type="match status" value="1"/>
</dbReference>
<dbReference type="Pfam" id="PF01535">
    <property type="entry name" value="PPR"/>
    <property type="match status" value="5"/>
</dbReference>
<dbReference type="EMBL" id="OZ034818">
    <property type="protein sequence ID" value="CAL1390942.1"/>
    <property type="molecule type" value="Genomic_DNA"/>
</dbReference>
<dbReference type="InterPro" id="IPR002885">
    <property type="entry name" value="PPR_rpt"/>
</dbReference>
<feature type="domain" description="DYW" evidence="5">
    <location>
        <begin position="631"/>
        <end position="723"/>
    </location>
</feature>
<keyword evidence="7" id="KW-1185">Reference proteome</keyword>
<dbReference type="PANTHER" id="PTHR47926">
    <property type="entry name" value="PENTATRICOPEPTIDE REPEAT-CONTAINING PROTEIN"/>
    <property type="match status" value="1"/>
</dbReference>
<evidence type="ECO:0000256" key="1">
    <source>
        <dbReference type="ARBA" id="ARBA00006643"/>
    </source>
</evidence>
<dbReference type="GO" id="GO:0009451">
    <property type="term" value="P:RNA modification"/>
    <property type="evidence" value="ECO:0007669"/>
    <property type="project" value="InterPro"/>
</dbReference>
<dbReference type="PROSITE" id="PS51375">
    <property type="entry name" value="PPR"/>
    <property type="match status" value="5"/>
</dbReference>
<evidence type="ECO:0000256" key="4">
    <source>
        <dbReference type="PROSITE-ProRule" id="PRU00708"/>
    </source>
</evidence>
<comment type="similarity">
    <text evidence="1">Belongs to the PPR family. PCMP-H subfamily.</text>
</comment>
<dbReference type="FunFam" id="1.25.40.10:FF:000344">
    <property type="entry name" value="Pentatricopeptide repeat-containing protein"/>
    <property type="match status" value="1"/>
</dbReference>
<dbReference type="Pfam" id="PF14432">
    <property type="entry name" value="DYW_deaminase"/>
    <property type="match status" value="1"/>
</dbReference>
<dbReference type="AlphaFoldDB" id="A0AAV2EZ13"/>
<proteinExistence type="inferred from homology"/>
<dbReference type="PANTHER" id="PTHR47926:SF500">
    <property type="entry name" value="REPEAT-CONTAINING PROTEIN, PUTATIVE-RELATED"/>
    <property type="match status" value="1"/>
</dbReference>
<dbReference type="Proteomes" id="UP001497516">
    <property type="component" value="Chromosome 5"/>
</dbReference>
<feature type="repeat" description="PPR" evidence="4">
    <location>
        <begin position="314"/>
        <end position="348"/>
    </location>
</feature>
<comment type="similarity">
    <text evidence="3">Belongs to the PPR family. PCMP-E subfamily.</text>
</comment>
<feature type="repeat" description="PPR" evidence="4">
    <location>
        <begin position="107"/>
        <end position="142"/>
    </location>
</feature>
<dbReference type="GO" id="GO:0003723">
    <property type="term" value="F:RNA binding"/>
    <property type="evidence" value="ECO:0007669"/>
    <property type="project" value="InterPro"/>
</dbReference>
<sequence>MPLLLLQLRGLLSRKPFLNPCFLYSLGSAFSFSYIPDSTESHYDPLLKSADGLASLRQIHSPLVVSGFVSQSIHLGAQLIAGYAKYGEPTSARSVFDHLIGCGNETSSFLWNTMIRAYANAAGCSYEALELYSLMRRAQVSPNNYTFPFVFRVCASSEAGSLILLGRVVHGEAVRAGFDSDLHVEAALVHMYAKWGEFGDARKVFDEMPVKGLVCWTAMITAYEQAEKPEEALSLMVEMQREEGLVPDSVTVISVASAVGQLAVRKLAGSVHAYAIRNIFLQQIGVANSILGMYTRCGDAQKARLVFEKMVERNVISWNSMLSGYTQNGQASEALILFDEMNDSNVEANAVTALIMVAACAYLGSLRLGRKFHNFVIDRNFTIDKNLHNALMDMYAKCGDLKTACEMFNSINPSMRDASSWNVLISGYGMHGHGRETLNMFSRMQAEGVDPNHITFTSVLSACSHAGLVNEGRQCFDEMQKLSVAPEAKHYACVVDMLGRAGKLQEAFDLIKQMPFPPNDAVWGALLLACKIHGNKELARIAADKLFELQPGHTGYYVLMSNIYAASERWGEVGNLRQYMKDKGMKKPAAFSVIEFGEEIHGFHTADREHPYWEEVYREVEILAVKLKMAGHVPDLSCTLHDMEEEDKELALNLHSEKLAVAFGIMRTESGMTIYLTKNLRVCNDCHSALKLLSHIFDREIVVRDGNRFHHFQGGVCSCNDYW</sequence>
<evidence type="ECO:0000313" key="7">
    <source>
        <dbReference type="Proteomes" id="UP001497516"/>
    </source>
</evidence>
<dbReference type="SUPFAM" id="SSF48452">
    <property type="entry name" value="TPR-like"/>
    <property type="match status" value="1"/>
</dbReference>
<dbReference type="NCBIfam" id="TIGR00756">
    <property type="entry name" value="PPR"/>
    <property type="match status" value="5"/>
</dbReference>
<evidence type="ECO:0000256" key="3">
    <source>
        <dbReference type="ARBA" id="ARBA00061659"/>
    </source>
</evidence>
<dbReference type="InterPro" id="IPR046848">
    <property type="entry name" value="E_motif"/>
</dbReference>
<dbReference type="InterPro" id="IPR032867">
    <property type="entry name" value="DYW_dom"/>
</dbReference>
<dbReference type="Pfam" id="PF20431">
    <property type="entry name" value="E_motif"/>
    <property type="match status" value="1"/>
</dbReference>
<evidence type="ECO:0000256" key="2">
    <source>
        <dbReference type="ARBA" id="ARBA00022737"/>
    </source>
</evidence>
<feature type="repeat" description="PPR" evidence="4">
    <location>
        <begin position="212"/>
        <end position="247"/>
    </location>
</feature>
<feature type="repeat" description="PPR" evidence="4">
    <location>
        <begin position="417"/>
        <end position="451"/>
    </location>
</feature>
<dbReference type="Pfam" id="PF13041">
    <property type="entry name" value="PPR_2"/>
    <property type="match status" value="3"/>
</dbReference>
<dbReference type="InterPro" id="IPR011990">
    <property type="entry name" value="TPR-like_helical_dom_sf"/>
</dbReference>
<organism evidence="6 7">
    <name type="scientific">Linum trigynum</name>
    <dbReference type="NCBI Taxonomy" id="586398"/>
    <lineage>
        <taxon>Eukaryota</taxon>
        <taxon>Viridiplantae</taxon>
        <taxon>Streptophyta</taxon>
        <taxon>Embryophyta</taxon>
        <taxon>Tracheophyta</taxon>
        <taxon>Spermatophyta</taxon>
        <taxon>Magnoliopsida</taxon>
        <taxon>eudicotyledons</taxon>
        <taxon>Gunneridae</taxon>
        <taxon>Pentapetalae</taxon>
        <taxon>rosids</taxon>
        <taxon>fabids</taxon>
        <taxon>Malpighiales</taxon>
        <taxon>Linaceae</taxon>
        <taxon>Linum</taxon>
    </lineage>
</organism>